<reference evidence="5" key="1">
    <citation type="submission" date="2020-11" db="EMBL/GenBank/DDBJ databases">
        <authorList>
            <person name="Konstantinou D."/>
            <person name="Gkelis S."/>
            <person name="Popin R."/>
            <person name="Fewer D."/>
            <person name="Sivonen K."/>
        </authorList>
    </citation>
    <scope>NUCLEOTIDE SEQUENCE</scope>
    <source>
        <strain evidence="5">TAU-MAC 1115</strain>
    </source>
</reference>
<dbReference type="PANTHER" id="PTHR23402">
    <property type="entry name" value="PROTEASE FAMILY C15 PYROGLUTAMYL-PEPTIDASE I-RELATED"/>
    <property type="match status" value="1"/>
</dbReference>
<dbReference type="Proteomes" id="UP000717364">
    <property type="component" value="Unassembled WGS sequence"/>
</dbReference>
<name>A0A947DJS3_9CYAN</name>
<protein>
    <submittedName>
        <fullName evidence="5">Peptidase C15</fullName>
    </submittedName>
</protein>
<dbReference type="SUPFAM" id="SSF53182">
    <property type="entry name" value="Pyrrolidone carboxyl peptidase (pyroglutamate aminopeptidase)"/>
    <property type="match status" value="1"/>
</dbReference>
<reference evidence="5" key="2">
    <citation type="journal article" date="2021" name="Mar. Drugs">
        <title>Genome Reduction and Secondary Metabolism of the Marine Sponge-Associated Cyanobacterium Leptothoe.</title>
        <authorList>
            <person name="Konstantinou D."/>
            <person name="Popin R.V."/>
            <person name="Fewer D.P."/>
            <person name="Sivonen K."/>
            <person name="Gkelis S."/>
        </authorList>
    </citation>
    <scope>NUCLEOTIDE SEQUENCE</scope>
    <source>
        <strain evidence="5">TAU-MAC 1115</strain>
    </source>
</reference>
<accession>A0A947DJS3</accession>
<evidence type="ECO:0000256" key="1">
    <source>
        <dbReference type="ARBA" id="ARBA00006641"/>
    </source>
</evidence>
<organism evidence="5 6">
    <name type="scientific">Leptothoe spongobia TAU-MAC 1115</name>
    <dbReference type="NCBI Taxonomy" id="1967444"/>
    <lineage>
        <taxon>Bacteria</taxon>
        <taxon>Bacillati</taxon>
        <taxon>Cyanobacteriota</taxon>
        <taxon>Cyanophyceae</taxon>
        <taxon>Nodosilineales</taxon>
        <taxon>Cymatolegaceae</taxon>
        <taxon>Leptothoe</taxon>
        <taxon>Leptothoe spongobia</taxon>
    </lineage>
</organism>
<evidence type="ECO:0000256" key="3">
    <source>
        <dbReference type="ARBA" id="ARBA00022801"/>
    </source>
</evidence>
<evidence type="ECO:0000256" key="4">
    <source>
        <dbReference type="ARBA" id="ARBA00022807"/>
    </source>
</evidence>
<dbReference type="PANTHER" id="PTHR23402:SF1">
    <property type="entry name" value="PYROGLUTAMYL-PEPTIDASE I"/>
    <property type="match status" value="1"/>
</dbReference>
<keyword evidence="3" id="KW-0378">Hydrolase</keyword>
<dbReference type="GO" id="GO:0008234">
    <property type="term" value="F:cysteine-type peptidase activity"/>
    <property type="evidence" value="ECO:0007669"/>
    <property type="project" value="UniProtKB-KW"/>
</dbReference>
<dbReference type="EMBL" id="JADOES010000046">
    <property type="protein sequence ID" value="MBT9317429.1"/>
    <property type="molecule type" value="Genomic_DNA"/>
</dbReference>
<keyword evidence="4" id="KW-0788">Thiol protease</keyword>
<dbReference type="Gene3D" id="3.40.630.20">
    <property type="entry name" value="Peptidase C15, pyroglutamyl peptidase I-like"/>
    <property type="match status" value="2"/>
</dbReference>
<proteinExistence type="inferred from homology"/>
<dbReference type="InterPro" id="IPR036440">
    <property type="entry name" value="Peptidase_C15-like_sf"/>
</dbReference>
<dbReference type="AlphaFoldDB" id="A0A947DJS3"/>
<comment type="caution">
    <text evidence="5">The sequence shown here is derived from an EMBL/GenBank/DDBJ whole genome shotgun (WGS) entry which is preliminary data.</text>
</comment>
<sequence length="167" mass="19147">MALPILITSFRPWKAHQGLNSSDVLLTQVAAKLPDNVICLRWLPVNFDLAPMQVMSHIVQYLPKVVICCGMAENRKTLTVEQWGTYKDQRLATPIDLQTLIQKTIYTHISYDAGDFVCNRLYYRVLHHLQHQSAAALFVHVPVITPANQAVLEFDFLKIVDHLNRRE</sequence>
<keyword evidence="2" id="KW-0645">Protease</keyword>
<dbReference type="InterPro" id="IPR016125">
    <property type="entry name" value="Peptidase_C15-like"/>
</dbReference>
<evidence type="ECO:0000313" key="5">
    <source>
        <dbReference type="EMBL" id="MBT9317429.1"/>
    </source>
</evidence>
<gene>
    <name evidence="5" type="ORF">IXB50_18560</name>
</gene>
<dbReference type="GO" id="GO:0006508">
    <property type="term" value="P:proteolysis"/>
    <property type="evidence" value="ECO:0007669"/>
    <property type="project" value="UniProtKB-KW"/>
</dbReference>
<keyword evidence="6" id="KW-1185">Reference proteome</keyword>
<dbReference type="Pfam" id="PF01470">
    <property type="entry name" value="Peptidase_C15"/>
    <property type="match status" value="2"/>
</dbReference>
<evidence type="ECO:0000313" key="6">
    <source>
        <dbReference type="Proteomes" id="UP000717364"/>
    </source>
</evidence>
<evidence type="ECO:0000256" key="2">
    <source>
        <dbReference type="ARBA" id="ARBA00022670"/>
    </source>
</evidence>
<comment type="similarity">
    <text evidence="1">Belongs to the peptidase C15 family.</text>
</comment>